<gene>
    <name evidence="4" type="ORF">Aau02nite_85680</name>
</gene>
<accession>A0A919SYD5</accession>
<dbReference type="GO" id="GO:0016020">
    <property type="term" value="C:membrane"/>
    <property type="evidence" value="ECO:0007669"/>
    <property type="project" value="TreeGrafter"/>
</dbReference>
<dbReference type="EMBL" id="BOQL01000082">
    <property type="protein sequence ID" value="GIM79418.1"/>
    <property type="molecule type" value="Genomic_DNA"/>
</dbReference>
<dbReference type="PRINTS" id="PR00081">
    <property type="entry name" value="GDHRDH"/>
</dbReference>
<evidence type="ECO:0008006" key="6">
    <source>
        <dbReference type="Google" id="ProtNLM"/>
    </source>
</evidence>
<comment type="caution">
    <text evidence="4">The sequence shown here is derived from an EMBL/GenBank/DDBJ whole genome shotgun (WGS) entry which is preliminary data.</text>
</comment>
<evidence type="ECO:0000313" key="5">
    <source>
        <dbReference type="Proteomes" id="UP000681340"/>
    </source>
</evidence>
<dbReference type="AlphaFoldDB" id="A0A919SYD5"/>
<dbReference type="Pfam" id="PF00106">
    <property type="entry name" value="adh_short"/>
    <property type="match status" value="1"/>
</dbReference>
<evidence type="ECO:0000313" key="4">
    <source>
        <dbReference type="EMBL" id="GIM79418.1"/>
    </source>
</evidence>
<dbReference type="Gene3D" id="3.40.50.720">
    <property type="entry name" value="NAD(P)-binding Rossmann-like Domain"/>
    <property type="match status" value="1"/>
</dbReference>
<dbReference type="Proteomes" id="UP000681340">
    <property type="component" value="Unassembled WGS sequence"/>
</dbReference>
<dbReference type="PANTHER" id="PTHR44196">
    <property type="entry name" value="DEHYDROGENASE/REDUCTASE SDR FAMILY MEMBER 7B"/>
    <property type="match status" value="1"/>
</dbReference>
<feature type="region of interest" description="Disordered" evidence="3">
    <location>
        <begin position="117"/>
        <end position="157"/>
    </location>
</feature>
<dbReference type="GO" id="GO:0016491">
    <property type="term" value="F:oxidoreductase activity"/>
    <property type="evidence" value="ECO:0007669"/>
    <property type="project" value="UniProtKB-KW"/>
</dbReference>
<evidence type="ECO:0000256" key="2">
    <source>
        <dbReference type="ARBA" id="ARBA00023002"/>
    </source>
</evidence>
<dbReference type="InterPro" id="IPR036291">
    <property type="entry name" value="NAD(P)-bd_dom_sf"/>
</dbReference>
<dbReference type="PANTHER" id="PTHR44196:SF1">
    <property type="entry name" value="DEHYDROGENASE_REDUCTASE SDR FAMILY MEMBER 7B"/>
    <property type="match status" value="1"/>
</dbReference>
<reference evidence="4" key="1">
    <citation type="submission" date="2021-03" db="EMBL/GenBank/DDBJ databases">
        <title>Whole genome shotgun sequence of Actinoplanes auranticolor NBRC 12245.</title>
        <authorList>
            <person name="Komaki H."/>
            <person name="Tamura T."/>
        </authorList>
    </citation>
    <scope>NUCLEOTIDE SEQUENCE</scope>
    <source>
        <strain evidence="4">NBRC 12245</strain>
    </source>
</reference>
<keyword evidence="2" id="KW-0560">Oxidoreductase</keyword>
<evidence type="ECO:0000256" key="1">
    <source>
        <dbReference type="ARBA" id="ARBA00006484"/>
    </source>
</evidence>
<name>A0A919SYD5_9ACTN</name>
<protein>
    <recommendedName>
        <fullName evidence="6">Short subunit dehydrogenase</fullName>
    </recommendedName>
</protein>
<proteinExistence type="inferred from homology"/>
<dbReference type="SUPFAM" id="SSF51735">
    <property type="entry name" value="NAD(P)-binding Rossmann-fold domains"/>
    <property type="match status" value="1"/>
</dbReference>
<comment type="similarity">
    <text evidence="1">Belongs to the short-chain dehydrogenases/reductases (SDR) family.</text>
</comment>
<evidence type="ECO:0000256" key="3">
    <source>
        <dbReference type="SAM" id="MobiDB-lite"/>
    </source>
</evidence>
<organism evidence="4 5">
    <name type="scientific">Actinoplanes auranticolor</name>
    <dbReference type="NCBI Taxonomy" id="47988"/>
    <lineage>
        <taxon>Bacteria</taxon>
        <taxon>Bacillati</taxon>
        <taxon>Actinomycetota</taxon>
        <taxon>Actinomycetes</taxon>
        <taxon>Micromonosporales</taxon>
        <taxon>Micromonosporaceae</taxon>
        <taxon>Actinoplanes</taxon>
    </lineage>
</organism>
<keyword evidence="5" id="KW-1185">Reference proteome</keyword>
<sequence length="157" mass="16312">MAQPLVGRFEAYEGAVTGGVMDERTVIITGASDGIGAAAAGQLAAQCDNVVLIGRSAEKTSTLARRLGVAYHVADFADLRQVRQLAAALLDAYPRIDVLANNAGGLMRCVLLRPAAGSNRRKPGRCRRGRSAGRPKPTGSCVPCGSSGRDLDASFAE</sequence>
<dbReference type="InterPro" id="IPR002347">
    <property type="entry name" value="SDR_fam"/>
</dbReference>
<feature type="compositionally biased region" description="Basic residues" evidence="3">
    <location>
        <begin position="119"/>
        <end position="133"/>
    </location>
</feature>